<dbReference type="HOGENOM" id="CLU_008511_2_0_1"/>
<dbReference type="GO" id="GO:0000978">
    <property type="term" value="F:RNA polymerase II cis-regulatory region sequence-specific DNA binding"/>
    <property type="evidence" value="ECO:0007669"/>
    <property type="project" value="TreeGrafter"/>
</dbReference>
<evidence type="ECO:0000256" key="1">
    <source>
        <dbReference type="ARBA" id="ARBA00022723"/>
    </source>
</evidence>
<dbReference type="PANTHER" id="PTHR47424:SF3">
    <property type="entry name" value="REGULATORY PROTEIN GAL4"/>
    <property type="match status" value="1"/>
</dbReference>
<accession>A0A0D2F5Q3</accession>
<feature type="region of interest" description="Disordered" evidence="6">
    <location>
        <begin position="1"/>
        <end position="24"/>
    </location>
</feature>
<evidence type="ECO:0000313" key="8">
    <source>
        <dbReference type="EMBL" id="KIW62325.1"/>
    </source>
</evidence>
<proteinExistence type="predicted"/>
<dbReference type="PANTHER" id="PTHR47424">
    <property type="entry name" value="REGULATORY PROTEIN GAL4"/>
    <property type="match status" value="1"/>
</dbReference>
<dbReference type="EMBL" id="KN846963">
    <property type="protein sequence ID" value="KIW62325.1"/>
    <property type="molecule type" value="Genomic_DNA"/>
</dbReference>
<dbReference type="Proteomes" id="UP000054266">
    <property type="component" value="Unassembled WGS sequence"/>
</dbReference>
<dbReference type="PROSITE" id="PS50048">
    <property type="entry name" value="ZN2_CY6_FUNGAL_2"/>
    <property type="match status" value="1"/>
</dbReference>
<evidence type="ECO:0000313" key="9">
    <source>
        <dbReference type="Proteomes" id="UP000054266"/>
    </source>
</evidence>
<feature type="compositionally biased region" description="Polar residues" evidence="6">
    <location>
        <begin position="686"/>
        <end position="697"/>
    </location>
</feature>
<evidence type="ECO:0000256" key="4">
    <source>
        <dbReference type="ARBA" id="ARBA00023163"/>
    </source>
</evidence>
<keyword evidence="1" id="KW-0479">Metal-binding</keyword>
<dbReference type="InterPro" id="IPR051127">
    <property type="entry name" value="Fungal_SecMet_Regulators"/>
</dbReference>
<keyword evidence="9" id="KW-1185">Reference proteome</keyword>
<dbReference type="InterPro" id="IPR007219">
    <property type="entry name" value="XnlR_reg_dom"/>
</dbReference>
<dbReference type="GO" id="GO:0000981">
    <property type="term" value="F:DNA-binding transcription factor activity, RNA polymerase II-specific"/>
    <property type="evidence" value="ECO:0007669"/>
    <property type="project" value="InterPro"/>
</dbReference>
<evidence type="ECO:0000256" key="5">
    <source>
        <dbReference type="ARBA" id="ARBA00023242"/>
    </source>
</evidence>
<dbReference type="CDD" id="cd12148">
    <property type="entry name" value="fungal_TF_MHR"/>
    <property type="match status" value="1"/>
</dbReference>
<dbReference type="PROSITE" id="PS00463">
    <property type="entry name" value="ZN2_CY6_FUNGAL_1"/>
    <property type="match status" value="1"/>
</dbReference>
<feature type="compositionally biased region" description="Polar residues" evidence="6">
    <location>
        <begin position="93"/>
        <end position="104"/>
    </location>
</feature>
<name>A0A0D2F5Q3_9EURO</name>
<dbReference type="GO" id="GO:0008270">
    <property type="term" value="F:zinc ion binding"/>
    <property type="evidence" value="ECO:0007669"/>
    <property type="project" value="InterPro"/>
</dbReference>
<feature type="region of interest" description="Disordered" evidence="6">
    <location>
        <begin position="130"/>
        <end position="216"/>
    </location>
</feature>
<dbReference type="GO" id="GO:0005634">
    <property type="term" value="C:nucleus"/>
    <property type="evidence" value="ECO:0007669"/>
    <property type="project" value="TreeGrafter"/>
</dbReference>
<feature type="region of interest" description="Disordered" evidence="6">
    <location>
        <begin position="92"/>
        <end position="112"/>
    </location>
</feature>
<dbReference type="STRING" id="5601.A0A0D2F5Q3"/>
<protein>
    <recommendedName>
        <fullName evidence="7">Zn(2)-C6 fungal-type domain-containing protein</fullName>
    </recommendedName>
</protein>
<dbReference type="AlphaFoldDB" id="A0A0D2F5Q3"/>
<dbReference type="InterPro" id="IPR036864">
    <property type="entry name" value="Zn2-C6_fun-type_DNA-bd_sf"/>
</dbReference>
<dbReference type="Pfam" id="PF00172">
    <property type="entry name" value="Zn_clus"/>
    <property type="match status" value="1"/>
</dbReference>
<gene>
    <name evidence="8" type="ORF">PV04_10506</name>
</gene>
<reference evidence="8 9" key="1">
    <citation type="submission" date="2015-01" db="EMBL/GenBank/DDBJ databases">
        <title>The Genome Sequence of Capronia semiimmersa CBS27337.</title>
        <authorList>
            <consortium name="The Broad Institute Genomics Platform"/>
            <person name="Cuomo C."/>
            <person name="de Hoog S."/>
            <person name="Gorbushina A."/>
            <person name="Stielow B."/>
            <person name="Teixiera M."/>
            <person name="Abouelleil A."/>
            <person name="Chapman S.B."/>
            <person name="Priest M."/>
            <person name="Young S.K."/>
            <person name="Wortman J."/>
            <person name="Nusbaum C."/>
            <person name="Birren B."/>
        </authorList>
    </citation>
    <scope>NUCLEOTIDE SEQUENCE [LARGE SCALE GENOMIC DNA]</scope>
    <source>
        <strain evidence="8 9">CBS 27337</strain>
    </source>
</reference>
<keyword evidence="2" id="KW-0805">Transcription regulation</keyword>
<feature type="domain" description="Zn(2)-C6 fungal-type" evidence="7">
    <location>
        <begin position="30"/>
        <end position="60"/>
    </location>
</feature>
<sequence>MTSEPGTVSPPAHDPESSKQAPKRRRITYACDLCRLKKNRCDGERPSCGQCRGRRQDCVYSPQRARVSVTQEYVDELKMQNEMLERQLEAARRSNTQHYESTSTGGIGTSVMLRVDGSSTHNATPEYLSSQFQQPSLDQRHASQRLGEPPGAGSDRTTDLSDATKGTPTEYFGESSTFNFVANVGSPNEGRQDYPSAIQASRPGPGERNGSLAASSPSAPMFELLSGECDDPFGLPSRFVADRLVDAYFKYRHPLNPYLHEGTFRRRYRSLWLSQDVGGEAATQQTLAWFGLVNLVFAFGSDHANVTGRSAADRTRYFKRSKCLIFSGLLQMGTIELVQALLLMGQYLHGSLELNNCWTVVGLAIRTAQGLGLHLDPTRVTTDRIEQEVRKRVWWGCFVIDRVLGMKVGRPTMPDGPGVEVGMPLAVDDEYLSNESQAVQPSGIPSKMEYFNHVIPQCRLMEKILGTLYGGDGSGDNRQKARTVVDPPRLLALSIELDGELVAWQEGLPGHLKPEAVPLEWHFERQRNVLTMRFLHARHLIHRQTLLLYITHRVTDAFQQEVMRTCVKRCITAACESINQVRTLHHQNKLSSFWHNSHYVFAALGVLLVYQTLEPRSKTDIALPLNLDIDQTIRQGLELLSRVGGQMHPLASRYVQSIQQLQARLNTLATSKNNPAAQDAHRAPKRTSNPAPTSSAVPTPLLATLNGGPAQAQNQQASLHPGAANGIYPSQSTLGEVSHWTGFEDEFSNIESMLMDSTGWTGLMDEWSDNPAYARFTYNGFV</sequence>
<dbReference type="SUPFAM" id="SSF57701">
    <property type="entry name" value="Zn2/Cys6 DNA-binding domain"/>
    <property type="match status" value="1"/>
</dbReference>
<organism evidence="8 9">
    <name type="scientific">Phialophora macrospora</name>
    <dbReference type="NCBI Taxonomy" id="1851006"/>
    <lineage>
        <taxon>Eukaryota</taxon>
        <taxon>Fungi</taxon>
        <taxon>Dikarya</taxon>
        <taxon>Ascomycota</taxon>
        <taxon>Pezizomycotina</taxon>
        <taxon>Eurotiomycetes</taxon>
        <taxon>Chaetothyriomycetidae</taxon>
        <taxon>Chaetothyriales</taxon>
        <taxon>Herpotrichiellaceae</taxon>
        <taxon>Phialophora</taxon>
    </lineage>
</organism>
<dbReference type="Pfam" id="PF04082">
    <property type="entry name" value="Fungal_trans"/>
    <property type="match status" value="1"/>
</dbReference>
<evidence type="ECO:0000256" key="2">
    <source>
        <dbReference type="ARBA" id="ARBA00023015"/>
    </source>
</evidence>
<dbReference type="GO" id="GO:0000435">
    <property type="term" value="P:positive regulation of transcription from RNA polymerase II promoter by galactose"/>
    <property type="evidence" value="ECO:0007669"/>
    <property type="project" value="TreeGrafter"/>
</dbReference>
<dbReference type="Gene3D" id="4.10.240.10">
    <property type="entry name" value="Zn(2)-C6 fungal-type DNA-binding domain"/>
    <property type="match status" value="1"/>
</dbReference>
<evidence type="ECO:0000259" key="7">
    <source>
        <dbReference type="PROSITE" id="PS50048"/>
    </source>
</evidence>
<keyword evidence="3" id="KW-0238">DNA-binding</keyword>
<evidence type="ECO:0000256" key="3">
    <source>
        <dbReference type="ARBA" id="ARBA00023125"/>
    </source>
</evidence>
<feature type="region of interest" description="Disordered" evidence="6">
    <location>
        <begin position="672"/>
        <end position="714"/>
    </location>
</feature>
<keyword evidence="5" id="KW-0539">Nucleus</keyword>
<dbReference type="SMART" id="SM00906">
    <property type="entry name" value="Fungal_trans"/>
    <property type="match status" value="1"/>
</dbReference>
<keyword evidence="4" id="KW-0804">Transcription</keyword>
<dbReference type="CDD" id="cd00067">
    <property type="entry name" value="GAL4"/>
    <property type="match status" value="1"/>
</dbReference>
<dbReference type="InterPro" id="IPR001138">
    <property type="entry name" value="Zn2Cys6_DnaBD"/>
</dbReference>
<dbReference type="SMART" id="SM00066">
    <property type="entry name" value="GAL4"/>
    <property type="match status" value="1"/>
</dbReference>
<dbReference type="GO" id="GO:0006351">
    <property type="term" value="P:DNA-templated transcription"/>
    <property type="evidence" value="ECO:0007669"/>
    <property type="project" value="InterPro"/>
</dbReference>
<evidence type="ECO:0000256" key="6">
    <source>
        <dbReference type="SAM" id="MobiDB-lite"/>
    </source>
</evidence>